<feature type="region of interest" description="Disordered" evidence="1">
    <location>
        <begin position="48"/>
        <end position="75"/>
    </location>
</feature>
<gene>
    <name evidence="2" type="ORF">F2Q69_00059318</name>
</gene>
<evidence type="ECO:0000313" key="2">
    <source>
        <dbReference type="EMBL" id="KAF3573259.1"/>
    </source>
</evidence>
<evidence type="ECO:0000313" key="3">
    <source>
        <dbReference type="Proteomes" id="UP000712600"/>
    </source>
</evidence>
<organism evidence="2 3">
    <name type="scientific">Brassica cretica</name>
    <name type="common">Mustard</name>
    <dbReference type="NCBI Taxonomy" id="69181"/>
    <lineage>
        <taxon>Eukaryota</taxon>
        <taxon>Viridiplantae</taxon>
        <taxon>Streptophyta</taxon>
        <taxon>Embryophyta</taxon>
        <taxon>Tracheophyta</taxon>
        <taxon>Spermatophyta</taxon>
        <taxon>Magnoliopsida</taxon>
        <taxon>eudicotyledons</taxon>
        <taxon>Gunneridae</taxon>
        <taxon>Pentapetalae</taxon>
        <taxon>rosids</taxon>
        <taxon>malvids</taxon>
        <taxon>Brassicales</taxon>
        <taxon>Brassicaceae</taxon>
        <taxon>Brassiceae</taxon>
        <taxon>Brassica</taxon>
    </lineage>
</organism>
<proteinExistence type="predicted"/>
<comment type="caution">
    <text evidence="2">The sequence shown here is derived from an EMBL/GenBank/DDBJ whole genome shotgun (WGS) entry which is preliminary data.</text>
</comment>
<feature type="region of interest" description="Disordered" evidence="1">
    <location>
        <begin position="1"/>
        <end position="25"/>
    </location>
</feature>
<accession>A0A8S9RKD9</accession>
<dbReference type="Proteomes" id="UP000712600">
    <property type="component" value="Unassembled WGS sequence"/>
</dbReference>
<reference evidence="2" key="1">
    <citation type="submission" date="2019-12" db="EMBL/GenBank/DDBJ databases">
        <title>Genome sequencing and annotation of Brassica cretica.</title>
        <authorList>
            <person name="Studholme D.J."/>
            <person name="Sarris P."/>
        </authorList>
    </citation>
    <scope>NUCLEOTIDE SEQUENCE</scope>
    <source>
        <strain evidence="2">PFS-109/04</strain>
        <tissue evidence="2">Leaf</tissue>
    </source>
</reference>
<dbReference type="AlphaFoldDB" id="A0A8S9RKD9"/>
<sequence>MSHAIRSGLQARASGPNEPSELKPNQFPINEVLRFSLRTRVDRTEADVESYVSHSGAHGEAQTNPQGEVQPTDRPSLRGVDVSFGLRFHQPNAHGYRFVAVSPRLSTRLSPRFFFLISSPVGLLPHCFQTQWGTYVCGFSLTGFRELFLRWLMGTEEFWISGHQPTSQKQNLYRVSSGLATTSKLSTNSPMSVGNKRLLLLLSCRKILEAFKNSVN</sequence>
<name>A0A8S9RKD9_BRACR</name>
<protein>
    <submittedName>
        <fullName evidence="2">Uncharacterized protein</fullName>
    </submittedName>
</protein>
<dbReference type="EMBL" id="QGKX02000095">
    <property type="protein sequence ID" value="KAF3573259.1"/>
    <property type="molecule type" value="Genomic_DNA"/>
</dbReference>
<evidence type="ECO:0000256" key="1">
    <source>
        <dbReference type="SAM" id="MobiDB-lite"/>
    </source>
</evidence>